<dbReference type="PROSITE" id="PS50090">
    <property type="entry name" value="MYB_LIKE"/>
    <property type="match status" value="2"/>
</dbReference>
<dbReference type="CDD" id="cd00167">
    <property type="entry name" value="SANT"/>
    <property type="match status" value="2"/>
</dbReference>
<name>A0A3S3N210_9MAGN</name>
<evidence type="ECO:0000313" key="11">
    <source>
        <dbReference type="Proteomes" id="UP000283530"/>
    </source>
</evidence>
<evidence type="ECO:0000256" key="1">
    <source>
        <dbReference type="ARBA" id="ARBA00004123"/>
    </source>
</evidence>
<sequence length="265" mass="30625">MVRAPCCEKMGMKKGPWTPEEDQVLIDYIQRYGHGNWRALPKQAGLLRCGKSCRLRWINYLRPDLKRGNFSKEEEDTIIRLHEVLGNRWSAIAARLPGRTDNEIKNVWHTHLKKRVKQNPATPDTIRQSMKIDECNEHVEIDSNPLKLSTHQLFQRPGCIPLSPQQQSSSDLSSSGTDSSIVTTSEYLNRPMKDDQSVDDDENVWWEELSAEKQANLEYSEANPADTQLQFPSSSLVYRPHNDESMDFWLNLYMEAGEWPELPEL</sequence>
<dbReference type="PROSITE" id="PS51294">
    <property type="entry name" value="HTH_MYB"/>
    <property type="match status" value="2"/>
</dbReference>
<dbReference type="Gene3D" id="1.10.10.60">
    <property type="entry name" value="Homeodomain-like"/>
    <property type="match status" value="2"/>
</dbReference>
<dbReference type="InterPro" id="IPR009057">
    <property type="entry name" value="Homeodomain-like_sf"/>
</dbReference>
<dbReference type="GO" id="GO:0003677">
    <property type="term" value="F:DNA binding"/>
    <property type="evidence" value="ECO:0007669"/>
    <property type="project" value="UniProtKB-KW"/>
</dbReference>
<dbReference type="SMART" id="SM00717">
    <property type="entry name" value="SANT"/>
    <property type="match status" value="2"/>
</dbReference>
<dbReference type="PANTHER" id="PTHR10641">
    <property type="entry name" value="MYB FAMILY TRANSCRIPTION FACTOR"/>
    <property type="match status" value="1"/>
</dbReference>
<dbReference type="Pfam" id="PF00249">
    <property type="entry name" value="Myb_DNA-binding"/>
    <property type="match status" value="2"/>
</dbReference>
<comment type="subcellular location">
    <subcellularLocation>
        <location evidence="1">Nucleus</location>
    </subcellularLocation>
</comment>
<feature type="region of interest" description="Disordered" evidence="7">
    <location>
        <begin position="157"/>
        <end position="180"/>
    </location>
</feature>
<keyword evidence="2" id="KW-0677">Repeat</keyword>
<organism evidence="10 11">
    <name type="scientific">Cinnamomum micranthum f. kanehirae</name>
    <dbReference type="NCBI Taxonomy" id="337451"/>
    <lineage>
        <taxon>Eukaryota</taxon>
        <taxon>Viridiplantae</taxon>
        <taxon>Streptophyta</taxon>
        <taxon>Embryophyta</taxon>
        <taxon>Tracheophyta</taxon>
        <taxon>Spermatophyta</taxon>
        <taxon>Magnoliopsida</taxon>
        <taxon>Magnoliidae</taxon>
        <taxon>Laurales</taxon>
        <taxon>Lauraceae</taxon>
        <taxon>Cinnamomum</taxon>
    </lineage>
</organism>
<keyword evidence="4" id="KW-0238">DNA-binding</keyword>
<gene>
    <name evidence="10" type="ORF">CKAN_01275300</name>
</gene>
<protein>
    <submittedName>
        <fullName evidence="10">Myb-related protein Myb4</fullName>
    </submittedName>
</protein>
<dbReference type="InterPro" id="IPR001005">
    <property type="entry name" value="SANT/Myb"/>
</dbReference>
<accession>A0A3S3N210</accession>
<evidence type="ECO:0000313" key="10">
    <source>
        <dbReference type="EMBL" id="RWR83971.1"/>
    </source>
</evidence>
<dbReference type="Proteomes" id="UP000283530">
    <property type="component" value="Unassembled WGS sequence"/>
</dbReference>
<feature type="compositionally biased region" description="Low complexity" evidence="7">
    <location>
        <begin position="160"/>
        <end position="180"/>
    </location>
</feature>
<evidence type="ECO:0000259" key="9">
    <source>
        <dbReference type="PROSITE" id="PS51294"/>
    </source>
</evidence>
<keyword evidence="5" id="KW-0804">Transcription</keyword>
<dbReference type="EMBL" id="QPKB01000004">
    <property type="protein sequence ID" value="RWR83971.1"/>
    <property type="molecule type" value="Genomic_DNA"/>
</dbReference>
<proteinExistence type="predicted"/>
<feature type="domain" description="Myb-like" evidence="8">
    <location>
        <begin position="62"/>
        <end position="112"/>
    </location>
</feature>
<dbReference type="InterPro" id="IPR017930">
    <property type="entry name" value="Myb_dom"/>
</dbReference>
<evidence type="ECO:0000256" key="2">
    <source>
        <dbReference type="ARBA" id="ARBA00022737"/>
    </source>
</evidence>
<dbReference type="SUPFAM" id="SSF46689">
    <property type="entry name" value="Homeodomain-like"/>
    <property type="match status" value="1"/>
</dbReference>
<keyword evidence="6" id="KW-0539">Nucleus</keyword>
<dbReference type="InterPro" id="IPR015495">
    <property type="entry name" value="Myb_TF_plants"/>
</dbReference>
<evidence type="ECO:0000256" key="4">
    <source>
        <dbReference type="ARBA" id="ARBA00023125"/>
    </source>
</evidence>
<comment type="caution">
    <text evidence="10">The sequence shown here is derived from an EMBL/GenBank/DDBJ whole genome shotgun (WGS) entry which is preliminary data.</text>
</comment>
<dbReference type="FunFam" id="1.10.10.60:FF:000001">
    <property type="entry name" value="MYB-related transcription factor"/>
    <property type="match status" value="1"/>
</dbReference>
<dbReference type="FunFam" id="1.10.10.60:FF:000316">
    <property type="entry name" value="Transcription factor MYB15"/>
    <property type="match status" value="1"/>
</dbReference>
<evidence type="ECO:0000256" key="3">
    <source>
        <dbReference type="ARBA" id="ARBA00023015"/>
    </source>
</evidence>
<feature type="domain" description="HTH myb-type" evidence="9">
    <location>
        <begin position="9"/>
        <end position="61"/>
    </location>
</feature>
<evidence type="ECO:0000256" key="5">
    <source>
        <dbReference type="ARBA" id="ARBA00023163"/>
    </source>
</evidence>
<evidence type="ECO:0000256" key="6">
    <source>
        <dbReference type="ARBA" id="ARBA00023242"/>
    </source>
</evidence>
<dbReference type="OrthoDB" id="2143914at2759"/>
<evidence type="ECO:0000259" key="8">
    <source>
        <dbReference type="PROSITE" id="PS50090"/>
    </source>
</evidence>
<keyword evidence="3" id="KW-0805">Transcription regulation</keyword>
<evidence type="ECO:0000256" key="7">
    <source>
        <dbReference type="SAM" id="MobiDB-lite"/>
    </source>
</evidence>
<dbReference type="GO" id="GO:0005634">
    <property type="term" value="C:nucleus"/>
    <property type="evidence" value="ECO:0007669"/>
    <property type="project" value="UniProtKB-SubCell"/>
</dbReference>
<keyword evidence="11" id="KW-1185">Reference proteome</keyword>
<dbReference type="AlphaFoldDB" id="A0A3S3N210"/>
<feature type="domain" description="HTH myb-type" evidence="9">
    <location>
        <begin position="62"/>
        <end position="116"/>
    </location>
</feature>
<dbReference type="PANTHER" id="PTHR10641:SF1413">
    <property type="entry name" value="MYB-RELATED PROTEIN MYB4"/>
    <property type="match status" value="1"/>
</dbReference>
<feature type="domain" description="Myb-like" evidence="8">
    <location>
        <begin position="9"/>
        <end position="61"/>
    </location>
</feature>
<reference evidence="10 11" key="1">
    <citation type="journal article" date="2019" name="Nat. Plants">
        <title>Stout camphor tree genome fills gaps in understanding of flowering plant genome evolution.</title>
        <authorList>
            <person name="Chaw S.M."/>
            <person name="Liu Y.C."/>
            <person name="Wu Y.W."/>
            <person name="Wang H.Y."/>
            <person name="Lin C.I."/>
            <person name="Wu C.S."/>
            <person name="Ke H.M."/>
            <person name="Chang L.Y."/>
            <person name="Hsu C.Y."/>
            <person name="Yang H.T."/>
            <person name="Sudianto E."/>
            <person name="Hsu M.H."/>
            <person name="Wu K.P."/>
            <person name="Wang L.N."/>
            <person name="Leebens-Mack J.H."/>
            <person name="Tsai I.J."/>
        </authorList>
    </citation>
    <scope>NUCLEOTIDE SEQUENCE [LARGE SCALE GENOMIC DNA]</scope>
    <source>
        <strain evidence="11">cv. Chaw 1501</strain>
        <tissue evidence="10">Young leaves</tissue>
    </source>
</reference>